<dbReference type="PANTHER" id="PTHR31379:SF1">
    <property type="entry name" value="F-BOX C PROTEIN-RELATED"/>
    <property type="match status" value="1"/>
</dbReference>
<accession>O16774</accession>
<keyword evidence="2" id="KW-1185">Reference proteome</keyword>
<organism evidence="1 2">
    <name type="scientific">Caenorhabditis elegans</name>
    <dbReference type="NCBI Taxonomy" id="6239"/>
    <lineage>
        <taxon>Eukaryota</taxon>
        <taxon>Metazoa</taxon>
        <taxon>Ecdysozoa</taxon>
        <taxon>Nematoda</taxon>
        <taxon>Chromadorea</taxon>
        <taxon>Rhabditida</taxon>
        <taxon>Rhabditina</taxon>
        <taxon>Rhabditomorpha</taxon>
        <taxon>Rhabditoidea</taxon>
        <taxon>Rhabditidae</taxon>
        <taxon>Peloderinae</taxon>
        <taxon>Caenorhabditis</taxon>
    </lineage>
</organism>
<dbReference type="Proteomes" id="UP000001940">
    <property type="component" value="Chromosome II"/>
</dbReference>
<dbReference type="PhylomeDB" id="O16774"/>
<dbReference type="KEGG" id="cel:CELE_R07C3.5"/>
<dbReference type="WormBase" id="R07C3.5">
    <property type="protein sequence ID" value="CE41923"/>
    <property type="gene ID" value="WBGene00019921"/>
    <property type="gene designation" value="fbxc-34"/>
</dbReference>
<dbReference type="InParanoid" id="O16774"/>
<name>O16774_CAEEL</name>
<dbReference type="HOGENOM" id="CLU_042576_2_0_1"/>
<dbReference type="RefSeq" id="NP_493855.2">
    <property type="nucleotide sequence ID" value="NM_061454.5"/>
</dbReference>
<evidence type="ECO:0000313" key="2">
    <source>
        <dbReference type="Proteomes" id="UP000001940"/>
    </source>
</evidence>
<dbReference type="InterPro" id="IPR021942">
    <property type="entry name" value="DUF3557"/>
</dbReference>
<reference evidence="1 2" key="1">
    <citation type="journal article" date="1998" name="Science">
        <title>Genome sequence of the nematode C. elegans: a platform for investigating biology.</title>
        <authorList>
            <consortium name="The C. elegans sequencing consortium"/>
            <person name="Sulson J.E."/>
            <person name="Waterston R."/>
        </authorList>
    </citation>
    <scope>NUCLEOTIDE SEQUENCE [LARGE SCALE GENOMIC DNA]</scope>
    <source>
        <strain evidence="1 2">Bristol N2</strain>
    </source>
</reference>
<gene>
    <name evidence="1 3" type="primary">fbxc-34</name>
    <name evidence="1" type="ORF">CELE_R07C3.5</name>
    <name evidence="3" type="ORF">R07C3.5</name>
</gene>
<dbReference type="GeneID" id="187667"/>
<dbReference type="OMA" id="CFAINID"/>
<dbReference type="PaxDb" id="6239-R07C3.5"/>
<dbReference type="Pfam" id="PF12078">
    <property type="entry name" value="DUF3557"/>
    <property type="match status" value="1"/>
</dbReference>
<evidence type="ECO:0000313" key="3">
    <source>
        <dbReference type="WormBase" id="R07C3.5"/>
    </source>
</evidence>
<evidence type="ECO:0000313" key="1">
    <source>
        <dbReference type="EMBL" id="CCD66389.1"/>
    </source>
</evidence>
<dbReference type="AlphaFoldDB" id="O16774"/>
<dbReference type="AGR" id="WB:WBGene00019921"/>
<proteinExistence type="predicted"/>
<dbReference type="PANTHER" id="PTHR31379">
    <property type="entry name" value="F-BOX C PROTEIN-RELATED-RELATED"/>
    <property type="match status" value="1"/>
</dbReference>
<dbReference type="OrthoDB" id="5910309at2759"/>
<sequence length="302" mass="35207">MQLSYLNLKSVLKYLEPNLRIQLSMRCPSIQFCEKTSPLHIQELCWTKTSLKINETYYKTTKAIWKAKESSQEYVLLGLEIGGSTERAVFNTTFGEVMNYILKQMLGGRQVIATHTCIGMDTDAFQNGRNLVTDTLEIYTGDLRKTLDTLSSIFHPSSFPLKSLRILDNADFKHPIIQGSLLLVVPNTENMHLISNKRVHARYFYYKDDVDFIINKWLDDGKEAGTHFSIGMFLTEDHVKEKYEEFLSTFEERVSWRTNYPPCFAINIDNFSEIVIGYEEFQQISTPEWRLNFKVQKREEFV</sequence>
<dbReference type="eggNOG" id="ENOG502TKHU">
    <property type="taxonomic scope" value="Eukaryota"/>
</dbReference>
<dbReference type="EMBL" id="BX284602">
    <property type="protein sequence ID" value="CCD66389.1"/>
    <property type="molecule type" value="Genomic_DNA"/>
</dbReference>
<dbReference type="UCSC" id="R07C3.5">
    <property type="organism name" value="c. elegans"/>
</dbReference>
<dbReference type="CTD" id="187667"/>
<protein>
    <submittedName>
        <fullName evidence="1">F-box domain-containing protein</fullName>
    </submittedName>
</protein>
<dbReference type="Bgee" id="WBGene00019921">
    <property type="expression patterns" value="Expressed in embryo and 2 other cell types or tissues"/>
</dbReference>
<dbReference type="FunCoup" id="O16774">
    <property type="interactions" value="252"/>
</dbReference>